<feature type="compositionally biased region" description="Basic and acidic residues" evidence="1">
    <location>
        <begin position="189"/>
        <end position="223"/>
    </location>
</feature>
<feature type="compositionally biased region" description="Gly residues" evidence="1">
    <location>
        <begin position="255"/>
        <end position="269"/>
    </location>
</feature>
<reference evidence="3 4" key="1">
    <citation type="submission" date="2018-11" db="EMBL/GenBank/DDBJ databases">
        <title>Whole genome sequence of Streptomyces paromomycinus NBRC 15454(T).</title>
        <authorList>
            <person name="Komaki H."/>
            <person name="Tamura T."/>
        </authorList>
    </citation>
    <scope>NUCLEOTIDE SEQUENCE [LARGE SCALE GENOMIC DNA]</scope>
    <source>
        <strain evidence="3 4">NBRC 15454</strain>
    </source>
</reference>
<evidence type="ECO:0000259" key="2">
    <source>
        <dbReference type="Pfam" id="PF01593"/>
    </source>
</evidence>
<dbReference type="EMBL" id="BHZD01000001">
    <property type="protein sequence ID" value="GCD44105.1"/>
    <property type="molecule type" value="Genomic_DNA"/>
</dbReference>
<organism evidence="3 4">
    <name type="scientific">Streptomyces paromomycinus</name>
    <name type="common">Streptomyces rimosus subsp. paromomycinus</name>
    <dbReference type="NCBI Taxonomy" id="92743"/>
    <lineage>
        <taxon>Bacteria</taxon>
        <taxon>Bacillati</taxon>
        <taxon>Actinomycetota</taxon>
        <taxon>Actinomycetes</taxon>
        <taxon>Kitasatosporales</taxon>
        <taxon>Streptomycetaceae</taxon>
        <taxon>Streptomyces</taxon>
    </lineage>
</organism>
<evidence type="ECO:0000313" key="4">
    <source>
        <dbReference type="Proteomes" id="UP000286746"/>
    </source>
</evidence>
<dbReference type="PANTHER" id="PTHR42923:SF3">
    <property type="entry name" value="PROTOPORPHYRINOGEN OXIDASE"/>
    <property type="match status" value="1"/>
</dbReference>
<keyword evidence="4" id="KW-1185">Reference proteome</keyword>
<feature type="region of interest" description="Disordered" evidence="1">
    <location>
        <begin position="1"/>
        <end position="43"/>
    </location>
</feature>
<dbReference type="Pfam" id="PF01593">
    <property type="entry name" value="Amino_oxidase"/>
    <property type="match status" value="2"/>
</dbReference>
<gene>
    <name evidence="3" type="primary">hemY_2</name>
    <name evidence="3" type="ORF">GKJPGBOP_03794</name>
</gene>
<evidence type="ECO:0000313" key="3">
    <source>
        <dbReference type="EMBL" id="GCD44105.1"/>
    </source>
</evidence>
<feature type="domain" description="Amine oxidase" evidence="2">
    <location>
        <begin position="55"/>
        <end position="210"/>
    </location>
</feature>
<dbReference type="InterPro" id="IPR050464">
    <property type="entry name" value="Zeta_carotene_desat/Oxidored"/>
</dbReference>
<evidence type="ECO:0000256" key="1">
    <source>
        <dbReference type="SAM" id="MobiDB-lite"/>
    </source>
</evidence>
<dbReference type="GO" id="GO:0016491">
    <property type="term" value="F:oxidoreductase activity"/>
    <property type="evidence" value="ECO:0007669"/>
    <property type="project" value="InterPro"/>
</dbReference>
<dbReference type="InterPro" id="IPR036188">
    <property type="entry name" value="FAD/NAD-bd_sf"/>
</dbReference>
<comment type="caution">
    <text evidence="3">The sequence shown here is derived from an EMBL/GenBank/DDBJ whole genome shotgun (WGS) entry which is preliminary data.</text>
</comment>
<sequence>MSVPTTVSAVRTGAAAGPDEVAGPTPRTGDGAASGRSDASGPTLPRHIVVIGGGIAGLAAAHRLTGAGLRVTLLESTGRVGGKLRSGEIAGTPVDLGAEALRVPRPEAVDLARAVGLGDRLRVPAATDAALWTRGALRPIPSCRGRDVLGRARTADTYEVSLRASVPQLFEAARQDGALLTGVRAVRRRTAEQQRRVAEERQAAERRRITEERRIAEQRRLADRPGTAGQPGLSGRGRSGPLIPRPRSGFTRPGPGVGAGAGVDAGAGCAGPESASSFPGDPQGARTVPDLSRGGPDYLGLDGGAGTLAGAVADAVRAAGGEILRNTPALALTRGPYGWEVRTAARTLLCDGLVLATPAWTAATLLAAEAPLAAAELSEVAYASMALVTMAFRRSHLEGLTAFDGRCGFLVPPGDGHTIKASTFLTRKWDWLSERAKDLFLLRTSIGRYGQEEILYLDDADLVSAALRDLGEATGLTARPVATDVTRWIGGLPHYAVGHPARVTRVRNGLSALPGLRLCGAAYDGVGVADCVASGQRAADEIIAAEAA</sequence>
<accession>A0A401W4A4</accession>
<dbReference type="PANTHER" id="PTHR42923">
    <property type="entry name" value="PROTOPORPHYRINOGEN OXIDASE"/>
    <property type="match status" value="1"/>
</dbReference>
<dbReference type="SUPFAM" id="SSF54373">
    <property type="entry name" value="FAD-linked reductases, C-terminal domain"/>
    <property type="match status" value="1"/>
</dbReference>
<dbReference type="SUPFAM" id="SSF51905">
    <property type="entry name" value="FAD/NAD(P)-binding domain"/>
    <property type="match status" value="1"/>
</dbReference>
<dbReference type="InterPro" id="IPR002937">
    <property type="entry name" value="Amino_oxidase"/>
</dbReference>
<dbReference type="Gene3D" id="3.50.50.60">
    <property type="entry name" value="FAD/NAD(P)-binding domain"/>
    <property type="match status" value="2"/>
</dbReference>
<feature type="domain" description="Amine oxidase" evidence="2">
    <location>
        <begin position="295"/>
        <end position="543"/>
    </location>
</feature>
<proteinExistence type="predicted"/>
<feature type="region of interest" description="Disordered" evidence="1">
    <location>
        <begin position="189"/>
        <end position="296"/>
    </location>
</feature>
<dbReference type="AlphaFoldDB" id="A0A401W4A4"/>
<dbReference type="Proteomes" id="UP000286746">
    <property type="component" value="Unassembled WGS sequence"/>
</dbReference>
<protein>
    <submittedName>
        <fullName evidence="3">Protoporphyrinogen oxidase</fullName>
    </submittedName>
</protein>
<name>A0A401W4A4_STREY</name>
<dbReference type="RefSeq" id="WP_246177415.1">
    <property type="nucleotide sequence ID" value="NZ_BHZD01000001.1"/>
</dbReference>